<dbReference type="SUPFAM" id="SSF56059">
    <property type="entry name" value="Glutathione synthetase ATP-binding domain-like"/>
    <property type="match status" value="1"/>
</dbReference>
<evidence type="ECO:0000256" key="1">
    <source>
        <dbReference type="PROSITE-ProRule" id="PRU00409"/>
    </source>
</evidence>
<evidence type="ECO:0000313" key="4">
    <source>
        <dbReference type="Proteomes" id="UP000244077"/>
    </source>
</evidence>
<dbReference type="InterPro" id="IPR053269">
    <property type="entry name" value="Asp-Met_ligase"/>
</dbReference>
<evidence type="ECO:0000313" key="3">
    <source>
        <dbReference type="EMBL" id="PTQ71900.1"/>
    </source>
</evidence>
<accession>A0A2T5HJZ0</accession>
<dbReference type="PANTHER" id="PTHR37018:SF1">
    <property type="entry name" value="CULTURE SPECIFIC PROTEIN, PUTATIVE (AFU_ORTHOLOGUE AFUA_2G00130)-RELATED"/>
    <property type="match status" value="1"/>
</dbReference>
<dbReference type="AlphaFoldDB" id="A0A2T5HJZ0"/>
<dbReference type="InterPro" id="IPR011761">
    <property type="entry name" value="ATP-grasp"/>
</dbReference>
<comment type="caution">
    <text evidence="3">The sequence shown here is derived from an EMBL/GenBank/DDBJ whole genome shotgun (WGS) entry which is preliminary data.</text>
</comment>
<sequence length="404" mass="43845">MMSATSSAMPVLTPLTLTGQDVRLCPDNAAYMARTDLQQTRMLGYMPFNLDAVTTLLLGLLGDRATVRHICGTTDEILNFLTEAGLSIHEEMYRYETGAEAEAIADRLISEGRKLFWPYPLRADRFEDTAHLVPPALWSRLNSKTALPDLVPPEALAPRQSYATEALPEDIVLPAYLKAGGEEATGWGYAVRHCETAEQLAEAREAFLAQGIESVIVEEAMAVTRCWCVNLAVGPEGMQYLGAAEQTFSAPARQLGSVIDPEASYPETGHALALHVAEEARKRGFLGVCGLDIGQTTDGRLIVFDPNFRFNSSTPQILLHRMAAERSGLRLSLSFSGKAHCSMPSLIARLRGPVADGWFVPTRLLDGALLPAAEGASLCTGFVLADTRETAETRSHLLQSLIDA</sequence>
<proteinExistence type="predicted"/>
<dbReference type="GO" id="GO:0005524">
    <property type="term" value="F:ATP binding"/>
    <property type="evidence" value="ECO:0007669"/>
    <property type="project" value="UniProtKB-UniRule"/>
</dbReference>
<name>A0A2T5HJZ0_9RHOB</name>
<protein>
    <recommendedName>
        <fullName evidence="2">ATP-grasp domain-containing protein</fullName>
    </recommendedName>
</protein>
<dbReference type="GO" id="GO:0046872">
    <property type="term" value="F:metal ion binding"/>
    <property type="evidence" value="ECO:0007669"/>
    <property type="project" value="InterPro"/>
</dbReference>
<feature type="domain" description="ATP-grasp" evidence="2">
    <location>
        <begin position="139"/>
        <end position="335"/>
    </location>
</feature>
<dbReference type="PROSITE" id="PS50975">
    <property type="entry name" value="ATP_GRASP"/>
    <property type="match status" value="1"/>
</dbReference>
<dbReference type="PANTHER" id="PTHR37018">
    <property type="entry name" value="CULTURE SPECIFIC PROTEIN, PUTATIVE (AFU_ORTHOLOGUE AFUA_2G00130)-RELATED"/>
    <property type="match status" value="1"/>
</dbReference>
<dbReference type="Proteomes" id="UP000244077">
    <property type="component" value="Unassembled WGS sequence"/>
</dbReference>
<keyword evidence="4" id="KW-1185">Reference proteome</keyword>
<dbReference type="RefSeq" id="WP_146168261.1">
    <property type="nucleotide sequence ID" value="NZ_QAOH01000007.1"/>
</dbReference>
<keyword evidence="1" id="KW-0067">ATP-binding</keyword>
<organism evidence="3 4">
    <name type="scientific">Celeribacter persicus</name>
    <dbReference type="NCBI Taxonomy" id="1651082"/>
    <lineage>
        <taxon>Bacteria</taxon>
        <taxon>Pseudomonadati</taxon>
        <taxon>Pseudomonadota</taxon>
        <taxon>Alphaproteobacteria</taxon>
        <taxon>Rhodobacterales</taxon>
        <taxon>Roseobacteraceae</taxon>
        <taxon>Celeribacter</taxon>
    </lineage>
</organism>
<keyword evidence="1" id="KW-0547">Nucleotide-binding</keyword>
<reference evidence="3 4" key="1">
    <citation type="submission" date="2018-04" db="EMBL/GenBank/DDBJ databases">
        <title>Genomic Encyclopedia of Archaeal and Bacterial Type Strains, Phase II (KMG-II): from individual species to whole genera.</title>
        <authorList>
            <person name="Goeker M."/>
        </authorList>
    </citation>
    <scope>NUCLEOTIDE SEQUENCE [LARGE SCALE GENOMIC DNA]</scope>
    <source>
        <strain evidence="3 4">DSM 100434</strain>
    </source>
</reference>
<dbReference type="OrthoDB" id="7839480at2"/>
<gene>
    <name evidence="3" type="ORF">C8N42_10779</name>
</gene>
<dbReference type="EMBL" id="QAOH01000007">
    <property type="protein sequence ID" value="PTQ71900.1"/>
    <property type="molecule type" value="Genomic_DNA"/>
</dbReference>
<evidence type="ECO:0000259" key="2">
    <source>
        <dbReference type="PROSITE" id="PS50975"/>
    </source>
</evidence>